<evidence type="ECO:0000313" key="1">
    <source>
        <dbReference type="EMBL" id="PVH92936.1"/>
    </source>
</evidence>
<dbReference type="SUPFAM" id="SSF51735">
    <property type="entry name" value="NAD(P)-binding Rossmann-fold domains"/>
    <property type="match status" value="1"/>
</dbReference>
<dbReference type="OrthoDB" id="3535423at2759"/>
<name>A0A2V1D4I0_9PLEO</name>
<dbReference type="EMBL" id="KZ805631">
    <property type="protein sequence ID" value="PVH92936.1"/>
    <property type="molecule type" value="Genomic_DNA"/>
</dbReference>
<proteinExistence type="predicted"/>
<dbReference type="PANTHER" id="PTHR14097">
    <property type="entry name" value="OXIDOREDUCTASE HTATIP2"/>
    <property type="match status" value="1"/>
</dbReference>
<dbReference type="InterPro" id="IPR036291">
    <property type="entry name" value="NAD(P)-bd_dom_sf"/>
</dbReference>
<evidence type="ECO:0000313" key="2">
    <source>
        <dbReference type="Proteomes" id="UP000244855"/>
    </source>
</evidence>
<feature type="non-terminal residue" evidence="1">
    <location>
        <position position="150"/>
    </location>
</feature>
<dbReference type="AlphaFoldDB" id="A0A2V1D4I0"/>
<reference evidence="1 2" key="1">
    <citation type="journal article" date="2018" name="Sci. Rep.">
        <title>Comparative genomics provides insights into the lifestyle and reveals functional heterogeneity of dark septate endophytic fungi.</title>
        <authorList>
            <person name="Knapp D.G."/>
            <person name="Nemeth J.B."/>
            <person name="Barry K."/>
            <person name="Hainaut M."/>
            <person name="Henrissat B."/>
            <person name="Johnson J."/>
            <person name="Kuo A."/>
            <person name="Lim J.H.P."/>
            <person name="Lipzen A."/>
            <person name="Nolan M."/>
            <person name="Ohm R.A."/>
            <person name="Tamas L."/>
            <person name="Grigoriev I.V."/>
            <person name="Spatafora J.W."/>
            <person name="Nagy L.G."/>
            <person name="Kovacs G.M."/>
        </authorList>
    </citation>
    <scope>NUCLEOTIDE SEQUENCE [LARGE SCALE GENOMIC DNA]</scope>
    <source>
        <strain evidence="1 2">DSE2036</strain>
    </source>
</reference>
<dbReference type="PANTHER" id="PTHR14097:SF9">
    <property type="entry name" value="EPIMERASE, PUTATIVE (AFU_ORTHOLOGUE AFUA_8G07320)-RELATED"/>
    <property type="match status" value="1"/>
</dbReference>
<organism evidence="1 2">
    <name type="scientific">Periconia macrospinosa</name>
    <dbReference type="NCBI Taxonomy" id="97972"/>
    <lineage>
        <taxon>Eukaryota</taxon>
        <taxon>Fungi</taxon>
        <taxon>Dikarya</taxon>
        <taxon>Ascomycota</taxon>
        <taxon>Pezizomycotina</taxon>
        <taxon>Dothideomycetes</taxon>
        <taxon>Pleosporomycetidae</taxon>
        <taxon>Pleosporales</taxon>
        <taxon>Massarineae</taxon>
        <taxon>Periconiaceae</taxon>
        <taxon>Periconia</taxon>
    </lineage>
</organism>
<dbReference type="Gene3D" id="3.40.50.720">
    <property type="entry name" value="NAD(P)-binding Rossmann-like Domain"/>
    <property type="match status" value="1"/>
</dbReference>
<protein>
    <submittedName>
        <fullName evidence="1">Uncharacterized protein</fullName>
    </submittedName>
</protein>
<accession>A0A2V1D4I0</accession>
<sequence>MKLIIVGATGFLGTELLRQALARSDVTSIVAVTRRALPASKEGNNGQGKVTNVVVKDYDVYDETAKRAFRGAEGCIWTIAITPRRSTSFPWDEVVRICQTSTLVGLRTMVESEPANPFRFVYVSGAAGERDPTKKSWYKPEYMSLRVFFF</sequence>
<keyword evidence="2" id="KW-1185">Reference proteome</keyword>
<dbReference type="Proteomes" id="UP000244855">
    <property type="component" value="Unassembled WGS sequence"/>
</dbReference>
<gene>
    <name evidence="1" type="ORF">DM02DRAFT_259013</name>
</gene>